<sequence length="63" mass="7314">TTLSSLTTTDEPVDPRTKYGAKRRHNIVELIETEKEYVKDLALIVEVTKELFAFKNFLLIPYD</sequence>
<protein>
    <recommendedName>
        <fullName evidence="1">DH domain-containing protein</fullName>
    </recommendedName>
</protein>
<name>A0A8S2RN20_9BILA</name>
<proteinExistence type="predicted"/>
<dbReference type="InterPro" id="IPR000219">
    <property type="entry name" value="DH_dom"/>
</dbReference>
<dbReference type="Gene3D" id="1.20.900.10">
    <property type="entry name" value="Dbl homology (DH) domain"/>
    <property type="match status" value="1"/>
</dbReference>
<feature type="non-terminal residue" evidence="2">
    <location>
        <position position="1"/>
    </location>
</feature>
<feature type="domain" description="DH" evidence="1">
    <location>
        <begin position="22"/>
        <end position="46"/>
    </location>
</feature>
<evidence type="ECO:0000259" key="1">
    <source>
        <dbReference type="PROSITE" id="PS50010"/>
    </source>
</evidence>
<reference evidence="2" key="1">
    <citation type="submission" date="2021-02" db="EMBL/GenBank/DDBJ databases">
        <authorList>
            <person name="Nowell W R."/>
        </authorList>
    </citation>
    <scope>NUCLEOTIDE SEQUENCE</scope>
</reference>
<dbReference type="AlphaFoldDB" id="A0A8S2RN20"/>
<evidence type="ECO:0000313" key="3">
    <source>
        <dbReference type="Proteomes" id="UP000681967"/>
    </source>
</evidence>
<accession>A0A8S2RN20</accession>
<dbReference type="SUPFAM" id="SSF48065">
    <property type="entry name" value="DBL homology domain (DH-domain)"/>
    <property type="match status" value="1"/>
</dbReference>
<dbReference type="EMBL" id="CAJOBH010013555">
    <property type="protein sequence ID" value="CAF4175981.1"/>
    <property type="molecule type" value="Genomic_DNA"/>
</dbReference>
<evidence type="ECO:0000313" key="2">
    <source>
        <dbReference type="EMBL" id="CAF4175981.1"/>
    </source>
</evidence>
<gene>
    <name evidence="2" type="ORF">BYL167_LOCUS22609</name>
</gene>
<dbReference type="PROSITE" id="PS50010">
    <property type="entry name" value="DH_2"/>
    <property type="match status" value="1"/>
</dbReference>
<dbReference type="InterPro" id="IPR035899">
    <property type="entry name" value="DBL_dom_sf"/>
</dbReference>
<organism evidence="2 3">
    <name type="scientific">Rotaria magnacalcarata</name>
    <dbReference type="NCBI Taxonomy" id="392030"/>
    <lineage>
        <taxon>Eukaryota</taxon>
        <taxon>Metazoa</taxon>
        <taxon>Spiralia</taxon>
        <taxon>Gnathifera</taxon>
        <taxon>Rotifera</taxon>
        <taxon>Eurotatoria</taxon>
        <taxon>Bdelloidea</taxon>
        <taxon>Philodinida</taxon>
        <taxon>Philodinidae</taxon>
        <taxon>Rotaria</taxon>
    </lineage>
</organism>
<comment type="caution">
    <text evidence="2">The sequence shown here is derived from an EMBL/GenBank/DDBJ whole genome shotgun (WGS) entry which is preliminary data.</text>
</comment>
<dbReference type="Proteomes" id="UP000681967">
    <property type="component" value="Unassembled WGS sequence"/>
</dbReference>
<dbReference type="GO" id="GO:0005085">
    <property type="term" value="F:guanyl-nucleotide exchange factor activity"/>
    <property type="evidence" value="ECO:0007669"/>
    <property type="project" value="InterPro"/>
</dbReference>